<proteinExistence type="predicted"/>
<sequence length="90" mass="9761">MFNVSVLRAAKQISRASARGVASTSAKANSNQDLLKDLYFKELRSTKANASVKSDVQVKNFTEPKRPSGLADDVQAAEKDLYNKDGVVSN</sequence>
<organism evidence="1 2">
    <name type="scientific">Smittium culicis</name>
    <dbReference type="NCBI Taxonomy" id="133412"/>
    <lineage>
        <taxon>Eukaryota</taxon>
        <taxon>Fungi</taxon>
        <taxon>Fungi incertae sedis</taxon>
        <taxon>Zoopagomycota</taxon>
        <taxon>Kickxellomycotina</taxon>
        <taxon>Harpellomycetes</taxon>
        <taxon>Harpellales</taxon>
        <taxon>Legeriomycetaceae</taxon>
        <taxon>Smittium</taxon>
    </lineage>
</organism>
<protein>
    <submittedName>
        <fullName evidence="1">Uncharacterized protein</fullName>
    </submittedName>
</protein>
<dbReference type="GO" id="GO:0015986">
    <property type="term" value="P:proton motive force-driven ATP synthesis"/>
    <property type="evidence" value="ECO:0007669"/>
    <property type="project" value="InterPro"/>
</dbReference>
<dbReference type="OrthoDB" id="274752at2759"/>
<keyword evidence="2" id="KW-1185">Reference proteome</keyword>
<evidence type="ECO:0000313" key="2">
    <source>
        <dbReference type="Proteomes" id="UP000187283"/>
    </source>
</evidence>
<dbReference type="Pfam" id="PF10775">
    <property type="entry name" value="ATP_sub_h"/>
    <property type="match status" value="1"/>
</dbReference>
<reference evidence="1 2" key="1">
    <citation type="submission" date="2017-01" db="EMBL/GenBank/DDBJ databases">
        <authorList>
            <person name="Mah S.A."/>
            <person name="Swanson W.J."/>
            <person name="Moy G.W."/>
            <person name="Vacquier V.D."/>
        </authorList>
    </citation>
    <scope>NUCLEOTIDE SEQUENCE [LARGE SCALE GENOMIC DNA]</scope>
    <source>
        <strain evidence="1 2">GSMNP</strain>
    </source>
</reference>
<name>A0A1R1X0N4_9FUNG</name>
<comment type="caution">
    <text evidence="1">The sequence shown here is derived from an EMBL/GenBank/DDBJ whole genome shotgun (WGS) entry which is preliminary data.</text>
</comment>
<gene>
    <name evidence="1" type="ORF">AYI70_g11713</name>
</gene>
<evidence type="ECO:0000313" key="1">
    <source>
        <dbReference type="EMBL" id="OMJ08180.1"/>
    </source>
</evidence>
<dbReference type="InterPro" id="IPR019711">
    <property type="entry name" value="ATP_synth_F0_suH"/>
</dbReference>
<dbReference type="EMBL" id="LSSN01005863">
    <property type="protein sequence ID" value="OMJ08180.1"/>
    <property type="molecule type" value="Genomic_DNA"/>
</dbReference>
<dbReference type="Proteomes" id="UP000187283">
    <property type="component" value="Unassembled WGS sequence"/>
</dbReference>
<dbReference type="AlphaFoldDB" id="A0A1R1X0N4"/>
<accession>A0A1R1X0N4</accession>